<evidence type="ECO:0000313" key="4">
    <source>
        <dbReference type="Proteomes" id="UP000185911"/>
    </source>
</evidence>
<dbReference type="GO" id="GO:0004784">
    <property type="term" value="F:superoxide dismutase activity"/>
    <property type="evidence" value="ECO:0007669"/>
    <property type="project" value="UniProtKB-EC"/>
</dbReference>
<evidence type="ECO:0000313" key="3">
    <source>
        <dbReference type="EMBL" id="OLP07521.1"/>
    </source>
</evidence>
<keyword evidence="4" id="KW-1185">Reference proteome</keyword>
<dbReference type="STRING" id="81479.RA876_01380"/>
<name>A0A1Q8YHI5_9BURK</name>
<dbReference type="EC" id="1.15.1.1" evidence="3"/>
<proteinExistence type="inferred from homology"/>
<feature type="region of interest" description="Disordered" evidence="2">
    <location>
        <begin position="1"/>
        <end position="22"/>
    </location>
</feature>
<feature type="region of interest" description="Disordered" evidence="2">
    <location>
        <begin position="52"/>
        <end position="78"/>
    </location>
</feature>
<feature type="compositionally biased region" description="Low complexity" evidence="2">
    <location>
        <begin position="1"/>
        <end position="18"/>
    </location>
</feature>
<dbReference type="Proteomes" id="UP000185911">
    <property type="component" value="Unassembled WGS sequence"/>
</dbReference>
<comment type="similarity">
    <text evidence="1">Belongs to the Cu-Zn superoxide dismutase family.</text>
</comment>
<dbReference type="AlphaFoldDB" id="A0A1Q8YHI5"/>
<dbReference type="InterPro" id="IPR036423">
    <property type="entry name" value="SOD-like_Cu/Zn_dom_sf"/>
</dbReference>
<accession>A0A1Q8YHI5</accession>
<gene>
    <name evidence="3" type="primary">sodC2</name>
    <name evidence="3" type="ORF">BLL52_1351</name>
</gene>
<dbReference type="EMBL" id="MSYM01000008">
    <property type="protein sequence ID" value="OLP07521.1"/>
    <property type="molecule type" value="Genomic_DNA"/>
</dbReference>
<sequence>MIAGCAGLAPGPGPVATAQMEPTKGNSATGLLTFAKHGDKVRVFGELRGFVPNTEHGFHSHEKGDSSSGDGLSEARGV</sequence>
<keyword evidence="3" id="KW-0560">Oxidoreductase</keyword>
<dbReference type="Gene3D" id="2.60.40.200">
    <property type="entry name" value="Superoxide dismutase, copper/zinc binding domain"/>
    <property type="match status" value="1"/>
</dbReference>
<organism evidence="3 4">
    <name type="scientific">Rhodoferax antarcticus ANT.BR</name>
    <dbReference type="NCBI Taxonomy" id="1111071"/>
    <lineage>
        <taxon>Bacteria</taxon>
        <taxon>Pseudomonadati</taxon>
        <taxon>Pseudomonadota</taxon>
        <taxon>Betaproteobacteria</taxon>
        <taxon>Burkholderiales</taxon>
        <taxon>Comamonadaceae</taxon>
        <taxon>Rhodoferax</taxon>
    </lineage>
</organism>
<protein>
    <submittedName>
        <fullName evidence="3">Superoxide dismutase</fullName>
        <ecNumber evidence="3">1.15.1.1</ecNumber>
    </submittedName>
</protein>
<dbReference type="SMR" id="A0A1Q8YHI5"/>
<dbReference type="GO" id="GO:0046872">
    <property type="term" value="F:metal ion binding"/>
    <property type="evidence" value="ECO:0007669"/>
    <property type="project" value="InterPro"/>
</dbReference>
<dbReference type="SUPFAM" id="SSF49329">
    <property type="entry name" value="Cu,Zn superoxide dismutase-like"/>
    <property type="match status" value="1"/>
</dbReference>
<reference evidence="3 4" key="1">
    <citation type="submission" date="2017-01" db="EMBL/GenBank/DDBJ databases">
        <title>Genome sequence of Rhodoferax antarcticus ANT.BR, a psychrophilic purple nonsulfur bacterium from an Antarctic microbial mat.</title>
        <authorList>
            <person name="Baker J."/>
            <person name="Riester C."/>
            <person name="Skinner B."/>
            <person name="Newell A."/>
            <person name="Swingley W."/>
            <person name="Madigan M."/>
            <person name="Jung D."/>
            <person name="Asao M."/>
            <person name="Chen M."/>
            <person name="Loughlin P."/>
            <person name="Pan H."/>
            <person name="Lin S."/>
            <person name="Li N."/>
            <person name="Shaw J."/>
            <person name="Prado M."/>
            <person name="Sherman C."/>
            <person name="Li X."/>
            <person name="Tang J."/>
            <person name="Blankenship R."/>
            <person name="Zhao T."/>
            <person name="Touchman J."/>
            <person name="Sattley M."/>
        </authorList>
    </citation>
    <scope>NUCLEOTIDE SEQUENCE [LARGE SCALE GENOMIC DNA]</scope>
    <source>
        <strain evidence="3 4">ANT.BR</strain>
    </source>
</reference>
<comment type="caution">
    <text evidence="3">The sequence shown here is derived from an EMBL/GenBank/DDBJ whole genome shotgun (WGS) entry which is preliminary data.</text>
</comment>
<evidence type="ECO:0000256" key="1">
    <source>
        <dbReference type="ARBA" id="ARBA00010457"/>
    </source>
</evidence>
<evidence type="ECO:0000256" key="2">
    <source>
        <dbReference type="SAM" id="MobiDB-lite"/>
    </source>
</evidence>
<feature type="compositionally biased region" description="Basic and acidic residues" evidence="2">
    <location>
        <begin position="56"/>
        <end position="65"/>
    </location>
</feature>